<accession>A0AAP0E2H5</accession>
<evidence type="ECO:0000256" key="1">
    <source>
        <dbReference type="SAM" id="MobiDB-lite"/>
    </source>
</evidence>
<dbReference type="AlphaFoldDB" id="A0AAP0E2H5"/>
<feature type="region of interest" description="Disordered" evidence="1">
    <location>
        <begin position="1"/>
        <end position="45"/>
    </location>
</feature>
<dbReference type="Proteomes" id="UP001417504">
    <property type="component" value="Unassembled WGS sequence"/>
</dbReference>
<feature type="compositionally biased region" description="Acidic residues" evidence="1">
    <location>
        <begin position="189"/>
        <end position="202"/>
    </location>
</feature>
<organism evidence="2 3">
    <name type="scientific">Stephania japonica</name>
    <dbReference type="NCBI Taxonomy" id="461633"/>
    <lineage>
        <taxon>Eukaryota</taxon>
        <taxon>Viridiplantae</taxon>
        <taxon>Streptophyta</taxon>
        <taxon>Embryophyta</taxon>
        <taxon>Tracheophyta</taxon>
        <taxon>Spermatophyta</taxon>
        <taxon>Magnoliopsida</taxon>
        <taxon>Ranunculales</taxon>
        <taxon>Menispermaceae</taxon>
        <taxon>Menispermoideae</taxon>
        <taxon>Cissampelideae</taxon>
        <taxon>Stephania</taxon>
    </lineage>
</organism>
<proteinExistence type="predicted"/>
<dbReference type="EMBL" id="JBBNAE010000011">
    <property type="protein sequence ID" value="KAK9085495.1"/>
    <property type="molecule type" value="Genomic_DNA"/>
</dbReference>
<feature type="region of interest" description="Disordered" evidence="1">
    <location>
        <begin position="179"/>
        <end position="238"/>
    </location>
</feature>
<sequence>MAIVERDVAPVVAHADGMNAGTNKKGKGKGNGKGKEKKKSTKSNCQDELLTSKIEKISAPTRKSVRLNTHRALNLPKTTYENPFIIDDGGEKGPTAESMCMQKSIIDILKSIKAREATFMEREPLITHRINGKWVYQPRLCTTKGNEKRKRTTIASTSRKQVKGFELVDEEEYEVGMEVLSDDKTDDKGSEDEVQGDNGEEGIESKVAEEEVADVKGREDGADGYEHGVYRSDEEDVPDHGNFTWMGHSIDYDSFHGTTSPSHTKKQIHEQMDEQIHDQMDEHMDKQVKEWMDELVEEVHEGAANLVGY</sequence>
<name>A0AAP0E2H5_9MAGN</name>
<keyword evidence="3" id="KW-1185">Reference proteome</keyword>
<comment type="caution">
    <text evidence="2">The sequence shown here is derived from an EMBL/GenBank/DDBJ whole genome shotgun (WGS) entry which is preliminary data.</text>
</comment>
<reference evidence="2 3" key="1">
    <citation type="submission" date="2024-01" db="EMBL/GenBank/DDBJ databases">
        <title>Genome assemblies of Stephania.</title>
        <authorList>
            <person name="Yang L."/>
        </authorList>
    </citation>
    <scope>NUCLEOTIDE SEQUENCE [LARGE SCALE GENOMIC DNA]</scope>
    <source>
        <strain evidence="2">QJT</strain>
        <tissue evidence="2">Leaf</tissue>
    </source>
</reference>
<evidence type="ECO:0000313" key="3">
    <source>
        <dbReference type="Proteomes" id="UP001417504"/>
    </source>
</evidence>
<gene>
    <name evidence="2" type="ORF">Sjap_025906</name>
</gene>
<protein>
    <submittedName>
        <fullName evidence="2">Uncharacterized protein</fullName>
    </submittedName>
</protein>
<feature type="compositionally biased region" description="Basic and acidic residues" evidence="1">
    <location>
        <begin position="203"/>
        <end position="232"/>
    </location>
</feature>
<evidence type="ECO:0000313" key="2">
    <source>
        <dbReference type="EMBL" id="KAK9085495.1"/>
    </source>
</evidence>
<feature type="compositionally biased region" description="Basic residues" evidence="1">
    <location>
        <begin position="24"/>
        <end position="41"/>
    </location>
</feature>